<reference evidence="2" key="3">
    <citation type="submission" date="2023-05" db="EMBL/GenBank/DDBJ databases">
        <authorList>
            <person name="Smith C.H."/>
        </authorList>
    </citation>
    <scope>NUCLEOTIDE SEQUENCE</scope>
    <source>
        <strain evidence="2">CHS0354</strain>
        <tissue evidence="2">Mantle</tissue>
    </source>
</reference>
<dbReference type="EMBL" id="JAEAOA010001490">
    <property type="protein sequence ID" value="KAK3596725.1"/>
    <property type="molecule type" value="Genomic_DNA"/>
</dbReference>
<feature type="signal peptide" evidence="1">
    <location>
        <begin position="1"/>
        <end position="18"/>
    </location>
</feature>
<evidence type="ECO:0000256" key="1">
    <source>
        <dbReference type="SAM" id="SignalP"/>
    </source>
</evidence>
<comment type="caution">
    <text evidence="2">The sequence shown here is derived from an EMBL/GenBank/DDBJ whole genome shotgun (WGS) entry which is preliminary data.</text>
</comment>
<feature type="chain" id="PRO_5041920219" evidence="1">
    <location>
        <begin position="19"/>
        <end position="268"/>
    </location>
</feature>
<name>A0AAE0SS67_9BIVA</name>
<dbReference type="AlphaFoldDB" id="A0AAE0SS67"/>
<sequence length="268" mass="30273">MNDFHLMILFCTVAVLDAGTSEFVWLRDLNNDAHKRHLDLGLSDELRFQLNRGGKSINIHLKENPHVSADTDIYVVEALPDGTKRAVKEPFTGKVESKYYHDIDNSAVFTVRCVKRANDPCARTLEGSLRIEDKYFNIVPVSDLSNVDTMYMNRGYNDTPHVIQEETAIVENINLTNDTIIHNLNVEESDLDKNKRAATVYGVELLVAVDPPVWQKFLALANNNAEKAMNRVREYVSHVINAVALTYKSIKGRSFSIDITLKAIIVVK</sequence>
<evidence type="ECO:0000313" key="2">
    <source>
        <dbReference type="EMBL" id="KAK3596725.1"/>
    </source>
</evidence>
<dbReference type="Proteomes" id="UP001195483">
    <property type="component" value="Unassembled WGS sequence"/>
</dbReference>
<reference evidence="2" key="1">
    <citation type="journal article" date="2021" name="Genome Biol. Evol.">
        <title>A High-Quality Reference Genome for a Parasitic Bivalve with Doubly Uniparental Inheritance (Bivalvia: Unionida).</title>
        <authorList>
            <person name="Smith C.H."/>
        </authorList>
    </citation>
    <scope>NUCLEOTIDE SEQUENCE</scope>
    <source>
        <strain evidence="2">CHS0354</strain>
    </source>
</reference>
<feature type="non-terminal residue" evidence="2">
    <location>
        <position position="268"/>
    </location>
</feature>
<accession>A0AAE0SS67</accession>
<evidence type="ECO:0000313" key="3">
    <source>
        <dbReference type="Proteomes" id="UP001195483"/>
    </source>
</evidence>
<reference evidence="2" key="2">
    <citation type="journal article" date="2021" name="Genome Biol. Evol.">
        <title>Developing a high-quality reference genome for a parasitic bivalve with doubly uniparental inheritance (Bivalvia: Unionida).</title>
        <authorList>
            <person name="Smith C.H."/>
        </authorList>
    </citation>
    <scope>NUCLEOTIDE SEQUENCE</scope>
    <source>
        <strain evidence="2">CHS0354</strain>
        <tissue evidence="2">Mantle</tissue>
    </source>
</reference>
<organism evidence="2 3">
    <name type="scientific">Potamilus streckersoni</name>
    <dbReference type="NCBI Taxonomy" id="2493646"/>
    <lineage>
        <taxon>Eukaryota</taxon>
        <taxon>Metazoa</taxon>
        <taxon>Spiralia</taxon>
        <taxon>Lophotrochozoa</taxon>
        <taxon>Mollusca</taxon>
        <taxon>Bivalvia</taxon>
        <taxon>Autobranchia</taxon>
        <taxon>Heteroconchia</taxon>
        <taxon>Palaeoheterodonta</taxon>
        <taxon>Unionida</taxon>
        <taxon>Unionoidea</taxon>
        <taxon>Unionidae</taxon>
        <taxon>Ambleminae</taxon>
        <taxon>Lampsilini</taxon>
        <taxon>Potamilus</taxon>
    </lineage>
</organism>
<protein>
    <submittedName>
        <fullName evidence="2">Uncharacterized protein</fullName>
    </submittedName>
</protein>
<keyword evidence="3" id="KW-1185">Reference proteome</keyword>
<proteinExistence type="predicted"/>
<keyword evidence="1" id="KW-0732">Signal</keyword>
<gene>
    <name evidence="2" type="ORF">CHS0354_025021</name>
</gene>